<protein>
    <recommendedName>
        <fullName evidence="3">Coiled-coil domain-containing protein</fullName>
    </recommendedName>
</protein>
<accession>A0A811K3H3</accession>
<dbReference type="Proteomes" id="UP000614601">
    <property type="component" value="Unassembled WGS sequence"/>
</dbReference>
<dbReference type="Proteomes" id="UP000783686">
    <property type="component" value="Unassembled WGS sequence"/>
</dbReference>
<dbReference type="InterPro" id="IPR029311">
    <property type="entry name" value="CCDC50_N"/>
</dbReference>
<keyword evidence="5" id="KW-1185">Reference proteome</keyword>
<dbReference type="Pfam" id="PF15295">
    <property type="entry name" value="CCDC50_N"/>
    <property type="match status" value="1"/>
</dbReference>
<organism evidence="4 5">
    <name type="scientific">Bursaphelenchus okinawaensis</name>
    <dbReference type="NCBI Taxonomy" id="465554"/>
    <lineage>
        <taxon>Eukaryota</taxon>
        <taxon>Metazoa</taxon>
        <taxon>Ecdysozoa</taxon>
        <taxon>Nematoda</taxon>
        <taxon>Chromadorea</taxon>
        <taxon>Rhabditida</taxon>
        <taxon>Tylenchina</taxon>
        <taxon>Tylenchomorpha</taxon>
        <taxon>Aphelenchoidea</taxon>
        <taxon>Aphelenchoididae</taxon>
        <taxon>Bursaphelenchus</taxon>
    </lineage>
</organism>
<comment type="caution">
    <text evidence="4">The sequence shown here is derived from an EMBL/GenBank/DDBJ whole genome shotgun (WGS) entry which is preliminary data.</text>
</comment>
<dbReference type="EMBL" id="CAJFCW020000002">
    <property type="protein sequence ID" value="CAG9090584.1"/>
    <property type="molecule type" value="Genomic_DNA"/>
</dbReference>
<sequence length="157" mass="18142">MPRKPDEKQESVSNLKARFTEASDFNLANQLQEAEYKEFYENNRNSRRLSSQDHKMSQEEHKKVLDEYLNSLSEIERKDAEFALQLQEELENEERLARENQAKEDEELARRLAQEDRVGSSGLALPTNRVGPSDETIRNNDGIPANEADLIDFGQSE</sequence>
<feature type="compositionally biased region" description="Basic and acidic residues" evidence="2">
    <location>
        <begin position="93"/>
        <end position="118"/>
    </location>
</feature>
<gene>
    <name evidence="4" type="ORF">BOKJ2_LOCUS2987</name>
</gene>
<evidence type="ECO:0000256" key="1">
    <source>
        <dbReference type="ARBA" id="ARBA00023054"/>
    </source>
</evidence>
<dbReference type="InterPro" id="IPR039303">
    <property type="entry name" value="CCDC50"/>
</dbReference>
<evidence type="ECO:0000259" key="3">
    <source>
        <dbReference type="Pfam" id="PF15295"/>
    </source>
</evidence>
<name>A0A811K3H3_9BILA</name>
<evidence type="ECO:0000256" key="2">
    <source>
        <dbReference type="SAM" id="MobiDB-lite"/>
    </source>
</evidence>
<dbReference type="PANTHER" id="PTHR22115">
    <property type="entry name" value="C3ORF6 PROTEIN-RELATED"/>
    <property type="match status" value="1"/>
</dbReference>
<dbReference type="PANTHER" id="PTHR22115:SF4">
    <property type="entry name" value="COILED-COIL DOMAIN-CONTAINING PROTEIN"/>
    <property type="match status" value="1"/>
</dbReference>
<dbReference type="OrthoDB" id="5877310at2759"/>
<dbReference type="EMBL" id="CAJFDH010000002">
    <property type="protein sequence ID" value="CAD5210037.1"/>
    <property type="molecule type" value="Genomic_DNA"/>
</dbReference>
<keyword evidence="1" id="KW-0175">Coiled coil</keyword>
<evidence type="ECO:0000313" key="5">
    <source>
        <dbReference type="Proteomes" id="UP000614601"/>
    </source>
</evidence>
<proteinExistence type="predicted"/>
<evidence type="ECO:0000313" key="4">
    <source>
        <dbReference type="EMBL" id="CAD5210037.1"/>
    </source>
</evidence>
<dbReference type="AlphaFoldDB" id="A0A811K3H3"/>
<feature type="region of interest" description="Disordered" evidence="2">
    <location>
        <begin position="91"/>
        <end position="157"/>
    </location>
</feature>
<reference evidence="4" key="1">
    <citation type="submission" date="2020-09" db="EMBL/GenBank/DDBJ databases">
        <authorList>
            <person name="Kikuchi T."/>
        </authorList>
    </citation>
    <scope>NUCLEOTIDE SEQUENCE</scope>
    <source>
        <strain evidence="4">SH1</strain>
    </source>
</reference>
<feature type="domain" description="Coiled-coil" evidence="3">
    <location>
        <begin position="11"/>
        <end position="117"/>
    </location>
</feature>